<feature type="domain" description="CCHC-type" evidence="3">
    <location>
        <begin position="277"/>
        <end position="293"/>
    </location>
</feature>
<reference evidence="4 5" key="1">
    <citation type="submission" date="2018-08" db="EMBL/GenBank/DDBJ databases">
        <title>Draft genome of the lignicolous fungus Coniochaeta pulveracea.</title>
        <authorList>
            <person name="Borstlap C.J."/>
            <person name="De Witt R.N."/>
            <person name="Botha A."/>
            <person name="Volschenk H."/>
        </authorList>
    </citation>
    <scope>NUCLEOTIDE SEQUENCE [LARGE SCALE GENOMIC DNA]</scope>
    <source>
        <strain evidence="4 5">CAB683</strain>
    </source>
</reference>
<dbReference type="GO" id="GO:0003676">
    <property type="term" value="F:nucleic acid binding"/>
    <property type="evidence" value="ECO:0007669"/>
    <property type="project" value="InterPro"/>
</dbReference>
<keyword evidence="1" id="KW-0862">Zinc</keyword>
<gene>
    <name evidence="4" type="ORF">DL546_005337</name>
</gene>
<feature type="compositionally biased region" description="Basic and acidic residues" evidence="2">
    <location>
        <begin position="268"/>
        <end position="280"/>
    </location>
</feature>
<keyword evidence="1" id="KW-0863">Zinc-finger</keyword>
<evidence type="ECO:0000256" key="1">
    <source>
        <dbReference type="PROSITE-ProRule" id="PRU00047"/>
    </source>
</evidence>
<dbReference type="Pfam" id="PF00098">
    <property type="entry name" value="zf-CCHC"/>
    <property type="match status" value="1"/>
</dbReference>
<feature type="compositionally biased region" description="Basic and acidic residues" evidence="2">
    <location>
        <begin position="221"/>
        <end position="235"/>
    </location>
</feature>
<dbReference type="OrthoDB" id="427960at2759"/>
<protein>
    <recommendedName>
        <fullName evidence="3">CCHC-type domain-containing protein</fullName>
    </recommendedName>
</protein>
<name>A0A420Y8M8_9PEZI</name>
<dbReference type="SUPFAM" id="SSF57756">
    <property type="entry name" value="Retrovirus zinc finger-like domains"/>
    <property type="match status" value="1"/>
</dbReference>
<dbReference type="SMART" id="SM00343">
    <property type="entry name" value="ZnF_C2HC"/>
    <property type="match status" value="1"/>
</dbReference>
<dbReference type="GO" id="GO:0008270">
    <property type="term" value="F:zinc ion binding"/>
    <property type="evidence" value="ECO:0007669"/>
    <property type="project" value="UniProtKB-KW"/>
</dbReference>
<sequence>MAPNTVKGLPTMAPQATPKGMSNRLMTMKFMQRAVASETSSPASIASPASDIEGSARSSGKRRKTAHSPIDSPSGKPLYDEKAVKAALEEEDKKRQAAVEKRAAELGDEHWVLPEARLPKSDAKQRVTLNFVQVGFAQIDGGRAEDDDEEETAGRSEYGKPRRLQFNMNKPTVEDNASSDSDSDGFSDSEDDSEDSDGDRGRATEGTPSGNKKRARSSVSKRREEERIRAAELAEKRRKKQVKLNPPTSISSGGISSGGGTRSSGFTKPREASSKDKCFRCGDSGHFSRDCPDKHTSQNRR</sequence>
<keyword evidence="1" id="KW-0479">Metal-binding</keyword>
<feature type="region of interest" description="Disordered" evidence="2">
    <location>
        <begin position="1"/>
        <end position="20"/>
    </location>
</feature>
<proteinExistence type="predicted"/>
<feature type="compositionally biased region" description="Acidic residues" evidence="2">
    <location>
        <begin position="181"/>
        <end position="197"/>
    </location>
</feature>
<accession>A0A420Y8M8</accession>
<dbReference type="PROSITE" id="PS50158">
    <property type="entry name" value="ZF_CCHC"/>
    <property type="match status" value="1"/>
</dbReference>
<dbReference type="InterPro" id="IPR036875">
    <property type="entry name" value="Znf_CCHC_sf"/>
</dbReference>
<feature type="compositionally biased region" description="Basic and acidic residues" evidence="2">
    <location>
        <begin position="78"/>
        <end position="110"/>
    </location>
</feature>
<dbReference type="Proteomes" id="UP000275385">
    <property type="component" value="Unassembled WGS sequence"/>
</dbReference>
<dbReference type="InterPro" id="IPR001878">
    <property type="entry name" value="Znf_CCHC"/>
</dbReference>
<evidence type="ECO:0000313" key="5">
    <source>
        <dbReference type="Proteomes" id="UP000275385"/>
    </source>
</evidence>
<feature type="region of interest" description="Disordered" evidence="2">
    <location>
        <begin position="33"/>
        <end position="110"/>
    </location>
</feature>
<feature type="compositionally biased region" description="Low complexity" evidence="2">
    <location>
        <begin position="36"/>
        <end position="50"/>
    </location>
</feature>
<comment type="caution">
    <text evidence="4">The sequence shown here is derived from an EMBL/GenBank/DDBJ whole genome shotgun (WGS) entry which is preliminary data.</text>
</comment>
<evidence type="ECO:0000313" key="4">
    <source>
        <dbReference type="EMBL" id="RKU44225.1"/>
    </source>
</evidence>
<feature type="compositionally biased region" description="Basic and acidic residues" evidence="2">
    <location>
        <begin position="286"/>
        <end position="301"/>
    </location>
</feature>
<feature type="compositionally biased region" description="Basic residues" evidence="2">
    <location>
        <begin position="211"/>
        <end position="220"/>
    </location>
</feature>
<dbReference type="AlphaFoldDB" id="A0A420Y8M8"/>
<organism evidence="4 5">
    <name type="scientific">Coniochaeta pulveracea</name>
    <dbReference type="NCBI Taxonomy" id="177199"/>
    <lineage>
        <taxon>Eukaryota</taxon>
        <taxon>Fungi</taxon>
        <taxon>Dikarya</taxon>
        <taxon>Ascomycota</taxon>
        <taxon>Pezizomycotina</taxon>
        <taxon>Sordariomycetes</taxon>
        <taxon>Sordariomycetidae</taxon>
        <taxon>Coniochaetales</taxon>
        <taxon>Coniochaetaceae</taxon>
        <taxon>Coniochaeta</taxon>
    </lineage>
</organism>
<keyword evidence="5" id="KW-1185">Reference proteome</keyword>
<dbReference type="Gene3D" id="4.10.60.10">
    <property type="entry name" value="Zinc finger, CCHC-type"/>
    <property type="match status" value="1"/>
</dbReference>
<evidence type="ECO:0000256" key="2">
    <source>
        <dbReference type="SAM" id="MobiDB-lite"/>
    </source>
</evidence>
<dbReference type="EMBL" id="QVQW01000033">
    <property type="protein sequence ID" value="RKU44225.1"/>
    <property type="molecule type" value="Genomic_DNA"/>
</dbReference>
<evidence type="ECO:0000259" key="3">
    <source>
        <dbReference type="PROSITE" id="PS50158"/>
    </source>
</evidence>
<feature type="region of interest" description="Disordered" evidence="2">
    <location>
        <begin position="136"/>
        <end position="301"/>
    </location>
</feature>
<dbReference type="STRING" id="177199.A0A420Y8M8"/>